<dbReference type="Proteomes" id="UP000285060">
    <property type="component" value="Unassembled WGS sequence"/>
</dbReference>
<evidence type="ECO:0000313" key="2">
    <source>
        <dbReference type="Proteomes" id="UP000285060"/>
    </source>
</evidence>
<dbReference type="SUPFAM" id="SSF64268">
    <property type="entry name" value="PX domain"/>
    <property type="match status" value="1"/>
</dbReference>
<accession>A0A3R6VP22</accession>
<dbReference type="EMBL" id="QUSY01000204">
    <property type="protein sequence ID" value="RHY31565.1"/>
    <property type="molecule type" value="Genomic_DNA"/>
</dbReference>
<organism evidence="1 2">
    <name type="scientific">Aphanomyces invadans</name>
    <dbReference type="NCBI Taxonomy" id="157072"/>
    <lineage>
        <taxon>Eukaryota</taxon>
        <taxon>Sar</taxon>
        <taxon>Stramenopiles</taxon>
        <taxon>Oomycota</taxon>
        <taxon>Saprolegniomycetes</taxon>
        <taxon>Saprolegniales</taxon>
        <taxon>Verrucalvaceae</taxon>
        <taxon>Aphanomyces</taxon>
    </lineage>
</organism>
<comment type="caution">
    <text evidence="1">The sequence shown here is derived from an EMBL/GenBank/DDBJ whole genome shotgun (WGS) entry which is preliminary data.</text>
</comment>
<sequence>METPRADDASIAPYTAYATSYREASASTGGGTHVEYTISVFAPGHRFVQLSPSALNVFGAKEKLSEGRTTQDTTSPDDHEIKSLWKTFTSQAKRATGSKLVYSTKIGSARLDERIQLLNATLQVICSSAVLWNHPIVHQFLCLDDASTT</sequence>
<keyword evidence="2" id="KW-1185">Reference proteome</keyword>
<evidence type="ECO:0000313" key="1">
    <source>
        <dbReference type="EMBL" id="RHY31565.1"/>
    </source>
</evidence>
<dbReference type="GO" id="GO:0035091">
    <property type="term" value="F:phosphatidylinositol binding"/>
    <property type="evidence" value="ECO:0007669"/>
    <property type="project" value="InterPro"/>
</dbReference>
<dbReference type="VEuPathDB" id="FungiDB:H310_04928"/>
<dbReference type="InterPro" id="IPR036871">
    <property type="entry name" value="PX_dom_sf"/>
</dbReference>
<dbReference type="AlphaFoldDB" id="A0A3R6VP22"/>
<protein>
    <submittedName>
        <fullName evidence="1">Uncharacterized protein</fullName>
    </submittedName>
</protein>
<reference evidence="1 2" key="1">
    <citation type="submission" date="2018-08" db="EMBL/GenBank/DDBJ databases">
        <title>Aphanomyces genome sequencing and annotation.</title>
        <authorList>
            <person name="Minardi D."/>
            <person name="Oidtmann B."/>
            <person name="Van Der Giezen M."/>
            <person name="Studholme D.J."/>
        </authorList>
    </citation>
    <scope>NUCLEOTIDE SEQUENCE [LARGE SCALE GENOMIC DNA]</scope>
    <source>
        <strain evidence="1 2">NJM0002</strain>
    </source>
</reference>
<gene>
    <name evidence="1" type="ORF">DYB32_003372</name>
</gene>
<name>A0A3R6VP22_9STRA</name>
<proteinExistence type="predicted"/>